<dbReference type="Pfam" id="PF09056">
    <property type="entry name" value="Phospholip_A2_3"/>
    <property type="match status" value="1"/>
</dbReference>
<dbReference type="GO" id="GO:0004623">
    <property type="term" value="F:phospholipase A2 activity"/>
    <property type="evidence" value="ECO:0007669"/>
    <property type="project" value="InterPro"/>
</dbReference>
<organism evidence="1 2">
    <name type="scientific">Plectosphaerella cucumerina</name>
    <dbReference type="NCBI Taxonomy" id="40658"/>
    <lineage>
        <taxon>Eukaryota</taxon>
        <taxon>Fungi</taxon>
        <taxon>Dikarya</taxon>
        <taxon>Ascomycota</taxon>
        <taxon>Pezizomycotina</taxon>
        <taxon>Sordariomycetes</taxon>
        <taxon>Hypocreomycetidae</taxon>
        <taxon>Glomerellales</taxon>
        <taxon>Plectosphaerellaceae</taxon>
        <taxon>Plectosphaerella</taxon>
    </lineage>
</organism>
<gene>
    <name evidence="1" type="ORF">B0T11DRAFT_279296</name>
</gene>
<dbReference type="InterPro" id="IPR036444">
    <property type="entry name" value="PLipase_A2_dom_sf"/>
</dbReference>
<dbReference type="InterPro" id="IPR015141">
    <property type="entry name" value="PLipase_A2_prok/fun"/>
</dbReference>
<dbReference type="EMBL" id="JAGPXD010000003">
    <property type="protein sequence ID" value="KAH7361648.1"/>
    <property type="molecule type" value="Genomic_DNA"/>
</dbReference>
<comment type="caution">
    <text evidence="1">The sequence shown here is derived from an EMBL/GenBank/DDBJ whole genome shotgun (WGS) entry which is preliminary data.</text>
</comment>
<dbReference type="GO" id="GO:0006644">
    <property type="term" value="P:phospholipid metabolic process"/>
    <property type="evidence" value="ECO:0007669"/>
    <property type="project" value="InterPro"/>
</dbReference>
<evidence type="ECO:0000313" key="2">
    <source>
        <dbReference type="Proteomes" id="UP000813385"/>
    </source>
</evidence>
<name>A0A8K0X3R1_9PEZI</name>
<keyword evidence="2" id="KW-1185">Reference proteome</keyword>
<dbReference type="GO" id="GO:0050482">
    <property type="term" value="P:arachidonate secretion"/>
    <property type="evidence" value="ECO:0007669"/>
    <property type="project" value="InterPro"/>
</dbReference>
<dbReference type="SUPFAM" id="SSF48619">
    <property type="entry name" value="Phospholipase A2, PLA2"/>
    <property type="match status" value="1"/>
</dbReference>
<reference evidence="1" key="1">
    <citation type="journal article" date="2021" name="Nat. Commun.">
        <title>Genetic determinants of endophytism in the Arabidopsis root mycobiome.</title>
        <authorList>
            <person name="Mesny F."/>
            <person name="Miyauchi S."/>
            <person name="Thiergart T."/>
            <person name="Pickel B."/>
            <person name="Atanasova L."/>
            <person name="Karlsson M."/>
            <person name="Huettel B."/>
            <person name="Barry K.W."/>
            <person name="Haridas S."/>
            <person name="Chen C."/>
            <person name="Bauer D."/>
            <person name="Andreopoulos W."/>
            <person name="Pangilinan J."/>
            <person name="LaButti K."/>
            <person name="Riley R."/>
            <person name="Lipzen A."/>
            <person name="Clum A."/>
            <person name="Drula E."/>
            <person name="Henrissat B."/>
            <person name="Kohler A."/>
            <person name="Grigoriev I.V."/>
            <person name="Martin F.M."/>
            <person name="Hacquard S."/>
        </authorList>
    </citation>
    <scope>NUCLEOTIDE SEQUENCE</scope>
    <source>
        <strain evidence="1">MPI-CAGE-AT-0016</strain>
    </source>
</reference>
<sequence>MDRDAGKSGIRRSSICPFMPIVSFISSQHHHLRHSLPSLPQQHPLLSTQSSPLQTTKMKNFIISSLAIFATLSSAMPTSLPAETDATVALRSLEARAVVCTPASVDKLAFSVSLSAFQKARKAKNPSKCNWVSDGCTGGPDKPLMYNFLPACHRHDFGYRNTKAQKRFTKAMKKRIDVQFRRDLLKYCSGFTGLKAILGVKCRELADVYYVAVRAFGRRDLEAVNDMALARRGDETIAEFDDETDPDIEGQVIPDLVDFDDEEEDVDFEDDEGEEEEQ</sequence>
<evidence type="ECO:0000313" key="1">
    <source>
        <dbReference type="EMBL" id="KAH7361648.1"/>
    </source>
</evidence>
<dbReference type="Gene3D" id="1.20.90.10">
    <property type="entry name" value="Phospholipase A2 domain"/>
    <property type="match status" value="1"/>
</dbReference>
<dbReference type="Proteomes" id="UP000813385">
    <property type="component" value="Unassembled WGS sequence"/>
</dbReference>
<dbReference type="AlphaFoldDB" id="A0A8K0X3R1"/>
<proteinExistence type="predicted"/>
<dbReference type="OrthoDB" id="5120271at2759"/>
<protein>
    <submittedName>
        <fullName evidence="1">Prokaryotic phospholipase A2-domain-containing protein</fullName>
    </submittedName>
</protein>
<accession>A0A8K0X3R1</accession>